<dbReference type="RefSeq" id="WP_120167906.1">
    <property type="nucleotide sequence ID" value="NZ_MCIB01000007.1"/>
</dbReference>
<evidence type="ECO:0000313" key="3">
    <source>
        <dbReference type="Proteomes" id="UP000284177"/>
    </source>
</evidence>
<dbReference type="InterPro" id="IPR009293">
    <property type="entry name" value="UPF0478"/>
</dbReference>
<gene>
    <name evidence="2" type="ORF">BET03_09560</name>
</gene>
<comment type="caution">
    <text evidence="2">The sequence shown here is derived from an EMBL/GenBank/DDBJ whole genome shotgun (WGS) entry which is preliminary data.</text>
</comment>
<sequence>MVDFSQVIMFGFLILFAVLVGFIIPILVKAYKILKSVHNMLDKNEEDINKIVTHFTNTSKNVDTIVKSFEDKVSDIDKIADAVKIVLNLVLPRLKRKTKKEEA</sequence>
<keyword evidence="1" id="KW-0472">Membrane</keyword>
<dbReference type="Proteomes" id="UP000284177">
    <property type="component" value="Unassembled WGS sequence"/>
</dbReference>
<proteinExistence type="predicted"/>
<dbReference type="AlphaFoldDB" id="A0A419T6U6"/>
<keyword evidence="3" id="KW-1185">Reference proteome</keyword>
<keyword evidence="1" id="KW-0812">Transmembrane</keyword>
<dbReference type="Pfam" id="PF06103">
    <property type="entry name" value="DUF948"/>
    <property type="match status" value="1"/>
</dbReference>
<protein>
    <recommendedName>
        <fullName evidence="4">DUF948 domain-containing protein</fullName>
    </recommendedName>
</protein>
<reference evidence="2 3" key="1">
    <citation type="submission" date="2016-08" db="EMBL/GenBank/DDBJ databases">
        <title>Novel Firmicutes and Novel Genomes.</title>
        <authorList>
            <person name="Poppleton D.I."/>
            <person name="Gribaldo S."/>
        </authorList>
    </citation>
    <scope>NUCLEOTIDE SEQUENCE [LARGE SCALE GENOMIC DNA]</scope>
    <source>
        <strain evidence="2 3">CTT3</strain>
    </source>
</reference>
<evidence type="ECO:0008006" key="4">
    <source>
        <dbReference type="Google" id="ProtNLM"/>
    </source>
</evidence>
<evidence type="ECO:0000256" key="1">
    <source>
        <dbReference type="SAM" id="Phobius"/>
    </source>
</evidence>
<dbReference type="EMBL" id="MCIB01000007">
    <property type="protein sequence ID" value="RKD33156.1"/>
    <property type="molecule type" value="Genomic_DNA"/>
</dbReference>
<evidence type="ECO:0000313" key="2">
    <source>
        <dbReference type="EMBL" id="RKD33156.1"/>
    </source>
</evidence>
<keyword evidence="1" id="KW-1133">Transmembrane helix</keyword>
<name>A0A419T6U6_9FIRM</name>
<organism evidence="2 3">
    <name type="scientific">Thermohalobacter berrensis</name>
    <dbReference type="NCBI Taxonomy" id="99594"/>
    <lineage>
        <taxon>Bacteria</taxon>
        <taxon>Bacillati</taxon>
        <taxon>Bacillota</taxon>
        <taxon>Tissierellia</taxon>
        <taxon>Tissierellales</taxon>
        <taxon>Thermohalobacteraceae</taxon>
        <taxon>Thermohalobacter</taxon>
    </lineage>
</organism>
<feature type="transmembrane region" description="Helical" evidence="1">
    <location>
        <begin position="6"/>
        <end position="28"/>
    </location>
</feature>
<accession>A0A419T6U6</accession>